<sequence>MTCGGCVRSVTNAVQRIDPNSNVEVDLDTHIVKVESKLSSLEIIDAITNAGFEARTAH</sequence>
<accession>A0A1Q4KIC2</accession>
<accession>A0A0M4R6Z6</accession>
<protein>
    <submittedName>
        <fullName evidence="3">Heavy metal transporter</fullName>
    </submittedName>
</protein>
<dbReference type="EMBL" id="MPJC01000006">
    <property type="protein sequence ID" value="OKA21199.1"/>
    <property type="molecule type" value="Genomic_DNA"/>
</dbReference>
<proteinExistence type="predicted"/>
<evidence type="ECO:0000313" key="3">
    <source>
        <dbReference type="EMBL" id="OKA21243.1"/>
    </source>
</evidence>
<dbReference type="SUPFAM" id="SSF55008">
    <property type="entry name" value="HMA, heavy metal-associated domain"/>
    <property type="match status" value="1"/>
</dbReference>
<feature type="domain" description="HMA" evidence="1">
    <location>
        <begin position="1"/>
        <end position="55"/>
    </location>
</feature>
<dbReference type="Gene3D" id="3.30.70.100">
    <property type="match status" value="1"/>
</dbReference>
<dbReference type="PROSITE" id="PS50846">
    <property type="entry name" value="HMA_2"/>
    <property type="match status" value="1"/>
</dbReference>
<dbReference type="Proteomes" id="UP000185990">
    <property type="component" value="Unassembled WGS sequence"/>
</dbReference>
<evidence type="ECO:0000313" key="2">
    <source>
        <dbReference type="EMBL" id="OKA21199.1"/>
    </source>
</evidence>
<dbReference type="AlphaFoldDB" id="A0A0M4R6Z6"/>
<evidence type="ECO:0000313" key="4">
    <source>
        <dbReference type="Proteomes" id="UP000185990"/>
    </source>
</evidence>
<comment type="caution">
    <text evidence="3">The sequence shown here is derived from an EMBL/GenBank/DDBJ whole genome shotgun (WGS) entry which is preliminary data.</text>
</comment>
<keyword evidence="5" id="KW-1185">Reference proteome</keyword>
<dbReference type="GO" id="GO:0046872">
    <property type="term" value="F:metal ion binding"/>
    <property type="evidence" value="ECO:0007669"/>
    <property type="project" value="InterPro"/>
</dbReference>
<reference evidence="2 5" key="2">
    <citation type="submission" date="2016-11" db="EMBL/GenBank/DDBJ databases">
        <title>Draft genome of Pseudomonas versuta A4R1.5.</title>
        <authorList>
            <person name="See-Too W.-S."/>
        </authorList>
    </citation>
    <scope>NUCLEOTIDE SEQUENCE [LARGE SCALE GENOMIC DNA]</scope>
    <source>
        <strain evidence="2 5">A4R1.5</strain>
    </source>
</reference>
<evidence type="ECO:0000259" key="1">
    <source>
        <dbReference type="PROSITE" id="PS50846"/>
    </source>
</evidence>
<dbReference type="Pfam" id="PF00403">
    <property type="entry name" value="HMA"/>
    <property type="match status" value="1"/>
</dbReference>
<dbReference type="InterPro" id="IPR006121">
    <property type="entry name" value="HMA_dom"/>
</dbReference>
<dbReference type="KEGG" id="ppsy:AOC04_17430"/>
<organism evidence="3 4">
    <name type="scientific">Pseudomonas versuta</name>
    <dbReference type="NCBI Taxonomy" id="1788301"/>
    <lineage>
        <taxon>Bacteria</taxon>
        <taxon>Pseudomonadati</taxon>
        <taxon>Pseudomonadota</taxon>
        <taxon>Gammaproteobacteria</taxon>
        <taxon>Pseudomonadales</taxon>
        <taxon>Pseudomonadaceae</taxon>
        <taxon>Pseudomonas</taxon>
    </lineage>
</organism>
<evidence type="ECO:0000313" key="5">
    <source>
        <dbReference type="Proteomes" id="UP000186677"/>
    </source>
</evidence>
<gene>
    <name evidence="2" type="ORF">BOH73_12665</name>
    <name evidence="3" type="ORF">BOH74_15475</name>
</gene>
<dbReference type="Proteomes" id="UP000186677">
    <property type="component" value="Unassembled WGS sequence"/>
</dbReference>
<dbReference type="CDD" id="cd00371">
    <property type="entry name" value="HMA"/>
    <property type="match status" value="1"/>
</dbReference>
<dbReference type="EMBL" id="MPJD01000024">
    <property type="protein sequence ID" value="OKA21243.1"/>
    <property type="molecule type" value="Genomic_DNA"/>
</dbReference>
<dbReference type="InterPro" id="IPR036163">
    <property type="entry name" value="HMA_dom_sf"/>
</dbReference>
<reference evidence="3 4" key="1">
    <citation type="submission" date="2016-11" db="EMBL/GenBank/DDBJ databases">
        <title>Draft genome of Pseudomonas versuta A4R1.12.</title>
        <authorList>
            <person name="See-Too W.-S."/>
        </authorList>
    </citation>
    <scope>NUCLEOTIDE SEQUENCE [LARGE SCALE GENOMIC DNA]</scope>
    <source>
        <strain evidence="3 4">A4R1.12</strain>
    </source>
</reference>
<name>A0A0M4R6Z6_9PSED</name>